<evidence type="ECO:0000313" key="1">
    <source>
        <dbReference type="EMBL" id="KAJ8716924.1"/>
    </source>
</evidence>
<protein>
    <submittedName>
        <fullName evidence="1">Uncharacterized protein</fullName>
    </submittedName>
</protein>
<sequence>MINVVYPVLMCRHRNRKKILIVERPFGLRGHGEPSQSYGYINKGLKPTATLQAMLGLPPLHLIVQEEAALAAFSLSISGTLNKDSRIKHIPIMEDAIKRQPMMASPSDKAPKAYNFQKNFNINLTEELYDYSSPTELRIYTDGSNTATGTGVGVFSNDLNIKISRPLDKFNTVYQTECVGIILAAHAIENRNVTDMHIRIISDSASVLQSLNNNSYTSRIIQECHSALERITVPKRNTVTLQWIKGQSDSQGNDAADELARRGSSAAVFGPEPIVPFPFGQLRGWLSEYT</sequence>
<evidence type="ECO:0000313" key="2">
    <source>
        <dbReference type="Proteomes" id="UP001231649"/>
    </source>
</evidence>
<gene>
    <name evidence="1" type="ORF">PYW08_005323</name>
</gene>
<reference evidence="1" key="1">
    <citation type="submission" date="2023-03" db="EMBL/GenBank/DDBJ databases">
        <title>Chromosome-level genomes of two armyworms, Mythimna separata and Mythimna loreyi, provide insights into the biosynthesis and reception of sex pheromones.</title>
        <authorList>
            <person name="Zhao H."/>
        </authorList>
    </citation>
    <scope>NUCLEOTIDE SEQUENCE</scope>
    <source>
        <strain evidence="1">BeijingLab</strain>
    </source>
</reference>
<accession>A0ACC2QGC1</accession>
<dbReference type="EMBL" id="CM056794">
    <property type="protein sequence ID" value="KAJ8716924.1"/>
    <property type="molecule type" value="Genomic_DNA"/>
</dbReference>
<name>A0ACC2QGC1_9NEOP</name>
<comment type="caution">
    <text evidence="1">The sequence shown here is derived from an EMBL/GenBank/DDBJ whole genome shotgun (WGS) entry which is preliminary data.</text>
</comment>
<keyword evidence="2" id="KW-1185">Reference proteome</keyword>
<proteinExistence type="predicted"/>
<dbReference type="Proteomes" id="UP001231649">
    <property type="component" value="Chromosome 18"/>
</dbReference>
<organism evidence="1 2">
    <name type="scientific">Mythimna loreyi</name>
    <dbReference type="NCBI Taxonomy" id="667449"/>
    <lineage>
        <taxon>Eukaryota</taxon>
        <taxon>Metazoa</taxon>
        <taxon>Ecdysozoa</taxon>
        <taxon>Arthropoda</taxon>
        <taxon>Hexapoda</taxon>
        <taxon>Insecta</taxon>
        <taxon>Pterygota</taxon>
        <taxon>Neoptera</taxon>
        <taxon>Endopterygota</taxon>
        <taxon>Lepidoptera</taxon>
        <taxon>Glossata</taxon>
        <taxon>Ditrysia</taxon>
        <taxon>Noctuoidea</taxon>
        <taxon>Noctuidae</taxon>
        <taxon>Noctuinae</taxon>
        <taxon>Hadenini</taxon>
        <taxon>Mythimna</taxon>
    </lineage>
</organism>